<gene>
    <name evidence="10" type="ORF">CQR50_0313</name>
</gene>
<evidence type="ECO:0000256" key="2">
    <source>
        <dbReference type="ARBA" id="ARBA00007069"/>
    </source>
</evidence>
<dbReference type="CDD" id="cd06261">
    <property type="entry name" value="TM_PBP2"/>
    <property type="match status" value="1"/>
</dbReference>
<protein>
    <submittedName>
        <fullName evidence="10">ABC transporter permease</fullName>
    </submittedName>
</protein>
<evidence type="ECO:0000256" key="1">
    <source>
        <dbReference type="ARBA" id="ARBA00004651"/>
    </source>
</evidence>
<sequence>MEKRYDIARLAPFMCYVLVMFAVPAALVVISAFRTGSGDWSLQYFTVLQRPGVMRSLLNSIWISALTSLIGATGGALVCHAITGCHENGRIQRIVEAASSTLSQFGGVMLAFACMATLGNQGLMTLWIQSVFHLDIYEHGMWLYTPAGLIIPYTLFQLPLMIISFYPAMAGMPPHLAEAVATLGGSRWHYWARVALPLLAPSFMSSFLLLFANAFAAYATAAALISQGAQIIPLQIRAALIGETGMGSASEAGALAVTMLIVMGGVACLHACIERKATTWRK</sequence>
<dbReference type="InterPro" id="IPR000515">
    <property type="entry name" value="MetI-like"/>
</dbReference>
<dbReference type="EMBL" id="PCHH01000001">
    <property type="protein sequence ID" value="PKV05059.1"/>
    <property type="molecule type" value="Genomic_DNA"/>
</dbReference>
<feature type="domain" description="ABC transmembrane type-1" evidence="9">
    <location>
        <begin position="57"/>
        <end position="267"/>
    </location>
</feature>
<reference evidence="10 11" key="1">
    <citation type="submission" date="2017-10" db="EMBL/GenBank/DDBJ databases">
        <title>Bifidobacterium genomics.</title>
        <authorList>
            <person name="Lugli G.A."/>
            <person name="Milani C."/>
            <person name="Mancabelli L."/>
        </authorList>
    </citation>
    <scope>NUCLEOTIDE SEQUENCE [LARGE SCALE GENOMIC DNA]</scope>
    <source>
        <strain evidence="10 11">1520B</strain>
    </source>
</reference>
<keyword evidence="4" id="KW-1003">Cell membrane</keyword>
<dbReference type="Pfam" id="PF00528">
    <property type="entry name" value="BPD_transp_1"/>
    <property type="match status" value="1"/>
</dbReference>
<dbReference type="PANTHER" id="PTHR42929:SF1">
    <property type="entry name" value="INNER MEMBRANE ABC TRANSPORTER PERMEASE PROTEIN YDCU-RELATED"/>
    <property type="match status" value="1"/>
</dbReference>
<evidence type="ECO:0000256" key="8">
    <source>
        <dbReference type="RuleBase" id="RU363032"/>
    </source>
</evidence>
<comment type="similarity">
    <text evidence="2">Belongs to the binding-protein-dependent transport system permease family. CysTW subfamily.</text>
</comment>
<feature type="transmembrane region" description="Helical" evidence="8">
    <location>
        <begin position="61"/>
        <end position="84"/>
    </location>
</feature>
<evidence type="ECO:0000259" key="9">
    <source>
        <dbReference type="PROSITE" id="PS50928"/>
    </source>
</evidence>
<keyword evidence="3 8" id="KW-0813">Transport</keyword>
<dbReference type="PANTHER" id="PTHR42929">
    <property type="entry name" value="INNER MEMBRANE ABC TRANSPORTER PERMEASE PROTEIN YDCU-RELATED-RELATED"/>
    <property type="match status" value="1"/>
</dbReference>
<comment type="caution">
    <text evidence="10">The sequence shown here is derived from an EMBL/GenBank/DDBJ whole genome shotgun (WGS) entry which is preliminary data.</text>
</comment>
<evidence type="ECO:0000313" key="10">
    <source>
        <dbReference type="EMBL" id="PKV05059.1"/>
    </source>
</evidence>
<dbReference type="SUPFAM" id="SSF161098">
    <property type="entry name" value="MetI-like"/>
    <property type="match status" value="1"/>
</dbReference>
<evidence type="ECO:0000256" key="3">
    <source>
        <dbReference type="ARBA" id="ARBA00022448"/>
    </source>
</evidence>
<dbReference type="Gene3D" id="1.10.3720.10">
    <property type="entry name" value="MetI-like"/>
    <property type="match status" value="1"/>
</dbReference>
<comment type="subcellular location">
    <subcellularLocation>
        <location evidence="1 8">Cell membrane</location>
        <topology evidence="1 8">Multi-pass membrane protein</topology>
    </subcellularLocation>
</comment>
<keyword evidence="7 8" id="KW-0472">Membrane</keyword>
<keyword evidence="5 8" id="KW-0812">Transmembrane</keyword>
<proteinExistence type="inferred from homology"/>
<accession>A0A2N3R6U3</accession>
<feature type="transmembrane region" description="Helical" evidence="8">
    <location>
        <begin position="12"/>
        <end position="33"/>
    </location>
</feature>
<feature type="transmembrane region" description="Helical" evidence="8">
    <location>
        <begin position="141"/>
        <end position="166"/>
    </location>
</feature>
<evidence type="ECO:0000256" key="4">
    <source>
        <dbReference type="ARBA" id="ARBA00022475"/>
    </source>
</evidence>
<dbReference type="InterPro" id="IPR035906">
    <property type="entry name" value="MetI-like_sf"/>
</dbReference>
<dbReference type="GO" id="GO:0055085">
    <property type="term" value="P:transmembrane transport"/>
    <property type="evidence" value="ECO:0007669"/>
    <property type="project" value="InterPro"/>
</dbReference>
<evidence type="ECO:0000256" key="6">
    <source>
        <dbReference type="ARBA" id="ARBA00022989"/>
    </source>
</evidence>
<dbReference type="Proteomes" id="UP000233762">
    <property type="component" value="Unassembled WGS sequence"/>
</dbReference>
<evidence type="ECO:0000256" key="5">
    <source>
        <dbReference type="ARBA" id="ARBA00022692"/>
    </source>
</evidence>
<dbReference type="RefSeq" id="WP_101398270.1">
    <property type="nucleotide sequence ID" value="NZ_PCHH01000001.1"/>
</dbReference>
<dbReference type="PROSITE" id="PS50928">
    <property type="entry name" value="ABC_TM1"/>
    <property type="match status" value="1"/>
</dbReference>
<dbReference type="GO" id="GO:0005886">
    <property type="term" value="C:plasma membrane"/>
    <property type="evidence" value="ECO:0007669"/>
    <property type="project" value="UniProtKB-SubCell"/>
</dbReference>
<evidence type="ECO:0000256" key="7">
    <source>
        <dbReference type="ARBA" id="ARBA00023136"/>
    </source>
</evidence>
<feature type="transmembrane region" description="Helical" evidence="8">
    <location>
        <begin position="105"/>
        <end position="129"/>
    </location>
</feature>
<feature type="transmembrane region" description="Helical" evidence="8">
    <location>
        <begin position="252"/>
        <end position="273"/>
    </location>
</feature>
<evidence type="ECO:0000313" key="11">
    <source>
        <dbReference type="Proteomes" id="UP000233762"/>
    </source>
</evidence>
<dbReference type="AlphaFoldDB" id="A0A2N3R6U3"/>
<organism evidence="10 11">
    <name type="scientific">Bifidobacterium pseudolongum subsp. globosum</name>
    <dbReference type="NCBI Taxonomy" id="1690"/>
    <lineage>
        <taxon>Bacteria</taxon>
        <taxon>Bacillati</taxon>
        <taxon>Actinomycetota</taxon>
        <taxon>Actinomycetes</taxon>
        <taxon>Bifidobacteriales</taxon>
        <taxon>Bifidobacteriaceae</taxon>
        <taxon>Bifidobacterium</taxon>
    </lineage>
</organism>
<keyword evidence="6 8" id="KW-1133">Transmembrane helix</keyword>
<name>A0A2N3R6U3_9BIFI</name>